<evidence type="ECO:0000313" key="1">
    <source>
        <dbReference type="EMBL" id="RUP15453.1"/>
    </source>
</evidence>
<dbReference type="GO" id="GO:0090730">
    <property type="term" value="C:Las1 complex"/>
    <property type="evidence" value="ECO:0007669"/>
    <property type="project" value="InterPro"/>
</dbReference>
<dbReference type="PANTHER" id="PTHR15002">
    <property type="entry name" value="RIBOSOMAL BIOGENESIS PROTEIN LAS1L"/>
    <property type="match status" value="1"/>
</dbReference>
<name>A0A433B9L1_9FUNG</name>
<organism evidence="1 2">
    <name type="scientific">Jimgerdemannia flammicorona</name>
    <dbReference type="NCBI Taxonomy" id="994334"/>
    <lineage>
        <taxon>Eukaryota</taxon>
        <taxon>Fungi</taxon>
        <taxon>Fungi incertae sedis</taxon>
        <taxon>Mucoromycota</taxon>
        <taxon>Mucoromycotina</taxon>
        <taxon>Endogonomycetes</taxon>
        <taxon>Endogonales</taxon>
        <taxon>Endogonaceae</taxon>
        <taxon>Jimgerdemannia</taxon>
    </lineage>
</organism>
<accession>A0A433B9L1</accession>
<proteinExistence type="predicted"/>
<dbReference type="GO" id="GO:0000470">
    <property type="term" value="P:maturation of LSU-rRNA"/>
    <property type="evidence" value="ECO:0007669"/>
    <property type="project" value="TreeGrafter"/>
</dbReference>
<gene>
    <name evidence="1" type="ORF">BC936DRAFT_139600</name>
</gene>
<dbReference type="AlphaFoldDB" id="A0A433B9L1"/>
<protein>
    <submittedName>
        <fullName evidence="1">Las1-like-domain-containing protein</fullName>
    </submittedName>
</protein>
<dbReference type="GO" id="GO:0004519">
    <property type="term" value="F:endonuclease activity"/>
    <property type="evidence" value="ECO:0007669"/>
    <property type="project" value="InterPro"/>
</dbReference>
<dbReference type="EMBL" id="RBNI01015403">
    <property type="protein sequence ID" value="RUP15453.1"/>
    <property type="molecule type" value="Genomic_DNA"/>
</dbReference>
<comment type="caution">
    <text evidence="1">The sequence shown here is derived from an EMBL/GenBank/DDBJ whole genome shotgun (WGS) entry which is preliminary data.</text>
</comment>
<evidence type="ECO:0000313" key="2">
    <source>
        <dbReference type="Proteomes" id="UP000268093"/>
    </source>
</evidence>
<dbReference type="InterPro" id="IPR007174">
    <property type="entry name" value="Las1"/>
</dbReference>
<dbReference type="GO" id="GO:0000460">
    <property type="term" value="P:maturation of 5.8S rRNA"/>
    <property type="evidence" value="ECO:0007669"/>
    <property type="project" value="TreeGrafter"/>
</dbReference>
<dbReference type="Pfam" id="PF04031">
    <property type="entry name" value="Las1"/>
    <property type="match status" value="1"/>
</dbReference>
<dbReference type="PANTHER" id="PTHR15002:SF0">
    <property type="entry name" value="RIBOSOMAL BIOGENESIS PROTEIN LAS1L"/>
    <property type="match status" value="1"/>
</dbReference>
<sequence length="244" mass="28102">MPRIPRIVPWTSYEEFETLYQWFYADPQLNQLRERAIKRVRAWASRGRVPHAIECTANFVEVSLRDRPESRPRLSQQELRTMYTMTFIRFVNGIVDPAQRGVFAQSVASIAERLNLPLIDVSSIELGYESKLPQALRWLHDNYWTYSLRNGDDDTALLLDNMDEIRRIISKYKDSRKQFLKGKHILSFRLSSARQADPSSAKPDLAPAFKALKELATVVSPDTLRDDLIPLLLDVGGLVPMKKA</sequence>
<reference evidence="1 2" key="1">
    <citation type="journal article" date="2018" name="New Phytol.">
        <title>Phylogenomics of Endogonaceae and evolution of mycorrhizas within Mucoromycota.</title>
        <authorList>
            <person name="Chang Y."/>
            <person name="Desiro A."/>
            <person name="Na H."/>
            <person name="Sandor L."/>
            <person name="Lipzen A."/>
            <person name="Clum A."/>
            <person name="Barry K."/>
            <person name="Grigoriev I.V."/>
            <person name="Martin F.M."/>
            <person name="Stajich J.E."/>
            <person name="Smith M.E."/>
            <person name="Bonito G."/>
            <person name="Spatafora J.W."/>
        </authorList>
    </citation>
    <scope>NUCLEOTIDE SEQUENCE [LARGE SCALE GENOMIC DNA]</scope>
    <source>
        <strain evidence="1 2">GMNB39</strain>
    </source>
</reference>
<keyword evidence="2" id="KW-1185">Reference proteome</keyword>
<dbReference type="GO" id="GO:0030687">
    <property type="term" value="C:preribosome, large subunit precursor"/>
    <property type="evidence" value="ECO:0007669"/>
    <property type="project" value="TreeGrafter"/>
</dbReference>
<dbReference type="OrthoDB" id="10263222at2759"/>
<dbReference type="Proteomes" id="UP000268093">
    <property type="component" value="Unassembled WGS sequence"/>
</dbReference>